<evidence type="ECO:0000313" key="2">
    <source>
        <dbReference type="Proteomes" id="UP000236161"/>
    </source>
</evidence>
<name>A0A2I0AU21_9ASPA</name>
<sequence length="61" mass="7353">MRKTPSCYVKVEKVLQMLLLDFQLLWQNWRQSSKGIFFPTQQRVVHAKYTYIIGLSPFYII</sequence>
<reference evidence="1 2" key="1">
    <citation type="journal article" date="2017" name="Nature">
        <title>The Apostasia genome and the evolution of orchids.</title>
        <authorList>
            <person name="Zhang G.Q."/>
            <person name="Liu K.W."/>
            <person name="Li Z."/>
            <person name="Lohaus R."/>
            <person name="Hsiao Y.Y."/>
            <person name="Niu S.C."/>
            <person name="Wang J.Y."/>
            <person name="Lin Y.C."/>
            <person name="Xu Q."/>
            <person name="Chen L.J."/>
            <person name="Yoshida K."/>
            <person name="Fujiwara S."/>
            <person name="Wang Z.W."/>
            <person name="Zhang Y.Q."/>
            <person name="Mitsuda N."/>
            <person name="Wang M."/>
            <person name="Liu G.H."/>
            <person name="Pecoraro L."/>
            <person name="Huang H.X."/>
            <person name="Xiao X.J."/>
            <person name="Lin M."/>
            <person name="Wu X.Y."/>
            <person name="Wu W.L."/>
            <person name="Chen Y.Y."/>
            <person name="Chang S.B."/>
            <person name="Sakamoto S."/>
            <person name="Ohme-Takagi M."/>
            <person name="Yagi M."/>
            <person name="Zeng S.J."/>
            <person name="Shen C.Y."/>
            <person name="Yeh C.M."/>
            <person name="Luo Y.B."/>
            <person name="Tsai W.C."/>
            <person name="Van de Peer Y."/>
            <person name="Liu Z.J."/>
        </authorList>
    </citation>
    <scope>NUCLEOTIDE SEQUENCE [LARGE SCALE GENOMIC DNA]</scope>
    <source>
        <strain evidence="2">cv. Shenzhen</strain>
        <tissue evidence="1">Stem</tissue>
    </source>
</reference>
<proteinExistence type="predicted"/>
<keyword evidence="2" id="KW-1185">Reference proteome</keyword>
<accession>A0A2I0AU21</accession>
<dbReference type="EMBL" id="KZ451950">
    <property type="protein sequence ID" value="PKA59049.1"/>
    <property type="molecule type" value="Genomic_DNA"/>
</dbReference>
<protein>
    <submittedName>
        <fullName evidence="1">Uncharacterized protein</fullName>
    </submittedName>
</protein>
<organism evidence="1 2">
    <name type="scientific">Apostasia shenzhenica</name>
    <dbReference type="NCBI Taxonomy" id="1088818"/>
    <lineage>
        <taxon>Eukaryota</taxon>
        <taxon>Viridiplantae</taxon>
        <taxon>Streptophyta</taxon>
        <taxon>Embryophyta</taxon>
        <taxon>Tracheophyta</taxon>
        <taxon>Spermatophyta</taxon>
        <taxon>Magnoliopsida</taxon>
        <taxon>Liliopsida</taxon>
        <taxon>Asparagales</taxon>
        <taxon>Orchidaceae</taxon>
        <taxon>Apostasioideae</taxon>
        <taxon>Apostasia</taxon>
    </lineage>
</organism>
<dbReference type="AlphaFoldDB" id="A0A2I0AU21"/>
<gene>
    <name evidence="1" type="ORF">AXF42_Ash001142</name>
</gene>
<dbReference type="Proteomes" id="UP000236161">
    <property type="component" value="Unassembled WGS sequence"/>
</dbReference>
<evidence type="ECO:0000313" key="1">
    <source>
        <dbReference type="EMBL" id="PKA59049.1"/>
    </source>
</evidence>